<protein>
    <submittedName>
        <fullName evidence="2">Uncharacterized protein</fullName>
    </submittedName>
</protein>
<accession>A0A401TAD0</accession>
<dbReference type="Proteomes" id="UP000287033">
    <property type="component" value="Unassembled WGS sequence"/>
</dbReference>
<sequence length="61" mass="6672">MQTDPQGDRDGHTHTHRAAATQSQLSSPRTDSNRFSEEEGGGGRGRELPGWDPQARSLFHG</sequence>
<evidence type="ECO:0000313" key="2">
    <source>
        <dbReference type="EMBL" id="GCC39562.1"/>
    </source>
</evidence>
<name>A0A401TAD0_CHIPU</name>
<feature type="non-terminal residue" evidence="2">
    <location>
        <position position="61"/>
    </location>
</feature>
<comment type="caution">
    <text evidence="2">The sequence shown here is derived from an EMBL/GenBank/DDBJ whole genome shotgun (WGS) entry which is preliminary data.</text>
</comment>
<evidence type="ECO:0000313" key="3">
    <source>
        <dbReference type="Proteomes" id="UP000287033"/>
    </source>
</evidence>
<organism evidence="2 3">
    <name type="scientific">Chiloscyllium punctatum</name>
    <name type="common">Brownbanded bambooshark</name>
    <name type="synonym">Hemiscyllium punctatum</name>
    <dbReference type="NCBI Taxonomy" id="137246"/>
    <lineage>
        <taxon>Eukaryota</taxon>
        <taxon>Metazoa</taxon>
        <taxon>Chordata</taxon>
        <taxon>Craniata</taxon>
        <taxon>Vertebrata</taxon>
        <taxon>Chondrichthyes</taxon>
        <taxon>Elasmobranchii</taxon>
        <taxon>Galeomorphii</taxon>
        <taxon>Galeoidea</taxon>
        <taxon>Orectolobiformes</taxon>
        <taxon>Hemiscylliidae</taxon>
        <taxon>Chiloscyllium</taxon>
    </lineage>
</organism>
<evidence type="ECO:0000256" key="1">
    <source>
        <dbReference type="SAM" id="MobiDB-lite"/>
    </source>
</evidence>
<feature type="compositionally biased region" description="Basic and acidic residues" evidence="1">
    <location>
        <begin position="1"/>
        <end position="13"/>
    </location>
</feature>
<feature type="compositionally biased region" description="Polar residues" evidence="1">
    <location>
        <begin position="20"/>
        <end position="30"/>
    </location>
</feature>
<reference evidence="2 3" key="1">
    <citation type="journal article" date="2018" name="Nat. Ecol. Evol.">
        <title>Shark genomes provide insights into elasmobranch evolution and the origin of vertebrates.</title>
        <authorList>
            <person name="Hara Y"/>
            <person name="Yamaguchi K"/>
            <person name="Onimaru K"/>
            <person name="Kadota M"/>
            <person name="Koyanagi M"/>
            <person name="Keeley SD"/>
            <person name="Tatsumi K"/>
            <person name="Tanaka K"/>
            <person name="Motone F"/>
            <person name="Kageyama Y"/>
            <person name="Nozu R"/>
            <person name="Adachi N"/>
            <person name="Nishimura O"/>
            <person name="Nakagawa R"/>
            <person name="Tanegashima C"/>
            <person name="Kiyatake I"/>
            <person name="Matsumoto R"/>
            <person name="Murakumo K"/>
            <person name="Nishida K"/>
            <person name="Terakita A"/>
            <person name="Kuratani S"/>
            <person name="Sato K"/>
            <person name="Hyodo S Kuraku.S."/>
        </authorList>
    </citation>
    <scope>NUCLEOTIDE SEQUENCE [LARGE SCALE GENOMIC DNA]</scope>
</reference>
<proteinExistence type="predicted"/>
<gene>
    <name evidence="2" type="ORF">chiPu_0023916</name>
</gene>
<dbReference type="EMBL" id="BEZZ01029243">
    <property type="protein sequence ID" value="GCC39562.1"/>
    <property type="molecule type" value="Genomic_DNA"/>
</dbReference>
<feature type="region of interest" description="Disordered" evidence="1">
    <location>
        <begin position="1"/>
        <end position="61"/>
    </location>
</feature>
<keyword evidence="3" id="KW-1185">Reference proteome</keyword>
<dbReference type="AlphaFoldDB" id="A0A401TAD0"/>